<sequence>MGLSQSDIIFLQTIIKTDYLEQVESAFSILVKNEKFFYKISPDPSFLLQLTDLYHERIARVDDKHSFSHLVLPTNIISTPRGLPIFQFDAQPHQPLSQPEAKKCLGDFVEHAIRALRELHGIGFAHSDVRLPNFCFSDQYEAMLIDFDRAVRILRQDFSCNDPYIFQPPVENVTFEGLDFKQLGFVDTCCYCP</sequence>
<evidence type="ECO:0000313" key="1">
    <source>
        <dbReference type="EMBL" id="KAI6654984.1"/>
    </source>
</evidence>
<organism evidence="1 2">
    <name type="scientific">Oopsacas minuta</name>
    <dbReference type="NCBI Taxonomy" id="111878"/>
    <lineage>
        <taxon>Eukaryota</taxon>
        <taxon>Metazoa</taxon>
        <taxon>Porifera</taxon>
        <taxon>Hexactinellida</taxon>
        <taxon>Hexasterophora</taxon>
        <taxon>Lyssacinosida</taxon>
        <taxon>Leucopsacidae</taxon>
        <taxon>Oopsacas</taxon>
    </lineage>
</organism>
<proteinExistence type="predicted"/>
<dbReference type="Gene3D" id="1.10.510.10">
    <property type="entry name" value="Transferase(Phosphotransferase) domain 1"/>
    <property type="match status" value="1"/>
</dbReference>
<dbReference type="InterPro" id="IPR011009">
    <property type="entry name" value="Kinase-like_dom_sf"/>
</dbReference>
<name>A0AAV7K2N9_9METZ</name>
<dbReference type="SUPFAM" id="SSF56112">
    <property type="entry name" value="Protein kinase-like (PK-like)"/>
    <property type="match status" value="1"/>
</dbReference>
<reference evidence="1 2" key="1">
    <citation type="journal article" date="2023" name="BMC Biol.">
        <title>The compact genome of the sponge Oopsacas minuta (Hexactinellida) is lacking key metazoan core genes.</title>
        <authorList>
            <person name="Santini S."/>
            <person name="Schenkelaars Q."/>
            <person name="Jourda C."/>
            <person name="Duchesne M."/>
            <person name="Belahbib H."/>
            <person name="Rocher C."/>
            <person name="Selva M."/>
            <person name="Riesgo A."/>
            <person name="Vervoort M."/>
            <person name="Leys S.P."/>
            <person name="Kodjabachian L."/>
            <person name="Le Bivic A."/>
            <person name="Borchiellini C."/>
            <person name="Claverie J.M."/>
            <person name="Renard E."/>
        </authorList>
    </citation>
    <scope>NUCLEOTIDE SEQUENCE [LARGE SCALE GENOMIC DNA]</scope>
    <source>
        <strain evidence="1">SPO-2</strain>
    </source>
</reference>
<dbReference type="AlphaFoldDB" id="A0AAV7K2N9"/>
<protein>
    <recommendedName>
        <fullName evidence="3">Protein kinase domain-containing protein</fullName>
    </recommendedName>
</protein>
<gene>
    <name evidence="1" type="ORF">LOD99_11446</name>
</gene>
<dbReference type="EMBL" id="JAKMXF010000215">
    <property type="protein sequence ID" value="KAI6654984.1"/>
    <property type="molecule type" value="Genomic_DNA"/>
</dbReference>
<evidence type="ECO:0008006" key="3">
    <source>
        <dbReference type="Google" id="ProtNLM"/>
    </source>
</evidence>
<keyword evidence="2" id="KW-1185">Reference proteome</keyword>
<dbReference type="Proteomes" id="UP001165289">
    <property type="component" value="Unassembled WGS sequence"/>
</dbReference>
<evidence type="ECO:0000313" key="2">
    <source>
        <dbReference type="Proteomes" id="UP001165289"/>
    </source>
</evidence>
<comment type="caution">
    <text evidence="1">The sequence shown here is derived from an EMBL/GenBank/DDBJ whole genome shotgun (WGS) entry which is preliminary data.</text>
</comment>
<accession>A0AAV7K2N9</accession>